<dbReference type="Proteomes" id="UP000823891">
    <property type="component" value="Unassembled WGS sequence"/>
</dbReference>
<reference evidence="1" key="1">
    <citation type="journal article" date="2021" name="PeerJ">
        <title>Extensive microbial diversity within the chicken gut microbiome revealed by metagenomics and culture.</title>
        <authorList>
            <person name="Gilroy R."/>
            <person name="Ravi A."/>
            <person name="Getino M."/>
            <person name="Pursley I."/>
            <person name="Horton D.L."/>
            <person name="Alikhan N.F."/>
            <person name="Baker D."/>
            <person name="Gharbi K."/>
            <person name="Hall N."/>
            <person name="Watson M."/>
            <person name="Adriaenssens E.M."/>
            <person name="Foster-Nyarko E."/>
            <person name="Jarju S."/>
            <person name="Secka A."/>
            <person name="Antonio M."/>
            <person name="Oren A."/>
            <person name="Chaudhuri R.R."/>
            <person name="La Ragione R."/>
            <person name="Hildebrand F."/>
            <person name="Pallen M.J."/>
        </authorList>
    </citation>
    <scope>NUCLEOTIDE SEQUENCE</scope>
    <source>
        <strain evidence="1">USAMLcec2-132</strain>
    </source>
</reference>
<dbReference type="EMBL" id="DWWS01000018">
    <property type="protein sequence ID" value="HJC22879.1"/>
    <property type="molecule type" value="Genomic_DNA"/>
</dbReference>
<comment type="caution">
    <text evidence="1">The sequence shown here is derived from an EMBL/GenBank/DDBJ whole genome shotgun (WGS) entry which is preliminary data.</text>
</comment>
<protein>
    <submittedName>
        <fullName evidence="1">Uncharacterized protein</fullName>
    </submittedName>
</protein>
<accession>A0A9D2NFQ5</accession>
<evidence type="ECO:0000313" key="2">
    <source>
        <dbReference type="Proteomes" id="UP000823891"/>
    </source>
</evidence>
<proteinExistence type="predicted"/>
<name>A0A9D2NFQ5_9FIRM</name>
<gene>
    <name evidence="1" type="ORF">H9761_04145</name>
</gene>
<dbReference type="AlphaFoldDB" id="A0A9D2NFQ5"/>
<organism evidence="1 2">
    <name type="scientific">Candidatus Eisenbergiella merdavium</name>
    <dbReference type="NCBI Taxonomy" id="2838551"/>
    <lineage>
        <taxon>Bacteria</taxon>
        <taxon>Bacillati</taxon>
        <taxon>Bacillota</taxon>
        <taxon>Clostridia</taxon>
        <taxon>Lachnospirales</taxon>
        <taxon>Lachnospiraceae</taxon>
        <taxon>Eisenbergiella</taxon>
    </lineage>
</organism>
<reference evidence="1" key="2">
    <citation type="submission" date="2021-04" db="EMBL/GenBank/DDBJ databases">
        <authorList>
            <person name="Gilroy R."/>
        </authorList>
    </citation>
    <scope>NUCLEOTIDE SEQUENCE</scope>
    <source>
        <strain evidence="1">USAMLcec2-132</strain>
    </source>
</reference>
<evidence type="ECO:0000313" key="1">
    <source>
        <dbReference type="EMBL" id="HJC22879.1"/>
    </source>
</evidence>
<sequence length="64" mass="7225">MMSACVRCGKALTFNEIGAYRKFVNRGGTDFLCMECLSERLGVPAELIERKIEEFKLQGCTLFV</sequence>